<evidence type="ECO:0000256" key="4">
    <source>
        <dbReference type="PIRNR" id="PIRNR036492"/>
    </source>
</evidence>
<protein>
    <recommendedName>
        <fullName evidence="4">Aldehyde dehydrogenase</fullName>
    </recommendedName>
</protein>
<proteinExistence type="inferred from homology"/>
<sequence>MPLGNTSAERIAAIHAAQRDYFRSGATLPADFRRIMLRRMEQALRQWERRLCDALWQDLRKSPEEACLTELSIVRSEVRNHLRHLGRWMRPERRPSPLKLFPSASRILSEPLGTALIVSPWNYPVQLLLNPLVGAISAGCTAVLKPSPYTPHVSATLRAMIGEIYDERYVAVVEGNRDVNTLLLDRRWDLVFFTGSPALGRIVMAAAARHLTPVILELGGKSPCIVDRGADVETAARRIAWGKTLNAGQTCIAPDYLLLHESLADAFPAAYARALRRLHGDDARQSPHYVRLVNDRAFDRVASYLAQGTVRLGGRTDRAERYIEPTLLTEVDPLAPVMREEIFGPVLPVVPFRTTDEAVAFVTEREKPLALYYFGPEKSGREVLRRTSSGGACLNDTIMHIANEHLPFGGVGDSGMGRYHGRDSFDAFSHRRAVVETPTWIDPPFRYMPYKLFRYVKRIL</sequence>
<dbReference type="InterPro" id="IPR012394">
    <property type="entry name" value="Aldehyde_DH_NAD(P)"/>
</dbReference>
<evidence type="ECO:0000259" key="8">
    <source>
        <dbReference type="Pfam" id="PF00171"/>
    </source>
</evidence>
<keyword evidence="10" id="KW-1185">Reference proteome</keyword>
<dbReference type="Gene3D" id="3.40.605.10">
    <property type="entry name" value="Aldehyde Dehydrogenase, Chain A, domain 1"/>
    <property type="match status" value="1"/>
</dbReference>
<dbReference type="SUPFAM" id="SSF53720">
    <property type="entry name" value="ALDH-like"/>
    <property type="match status" value="1"/>
</dbReference>
<organism evidence="9 10">
    <name type="scientific">Alistipes dispar</name>
    <dbReference type="NCBI Taxonomy" id="2585119"/>
    <lineage>
        <taxon>Bacteria</taxon>
        <taxon>Pseudomonadati</taxon>
        <taxon>Bacteroidota</taxon>
        <taxon>Bacteroidia</taxon>
        <taxon>Bacteroidales</taxon>
        <taxon>Rikenellaceae</taxon>
        <taxon>Alistipes</taxon>
    </lineage>
</organism>
<evidence type="ECO:0000256" key="7">
    <source>
        <dbReference type="RuleBase" id="RU003345"/>
    </source>
</evidence>
<dbReference type="GO" id="GO:0005737">
    <property type="term" value="C:cytoplasm"/>
    <property type="evidence" value="ECO:0007669"/>
    <property type="project" value="TreeGrafter"/>
</dbReference>
<dbReference type="OrthoDB" id="9762913at2"/>
<evidence type="ECO:0000256" key="3">
    <source>
        <dbReference type="ARBA" id="ARBA00023027"/>
    </source>
</evidence>
<feature type="active site" evidence="5 6">
    <location>
        <position position="217"/>
    </location>
</feature>
<comment type="similarity">
    <text evidence="1 4 7">Belongs to the aldehyde dehydrogenase family.</text>
</comment>
<dbReference type="InterPro" id="IPR029510">
    <property type="entry name" value="Ald_DH_CS_GLU"/>
</dbReference>
<dbReference type="KEGG" id="ada:A5CPEGH6_12440"/>
<keyword evidence="2 4" id="KW-0560">Oxidoreductase</keyword>
<evidence type="ECO:0000256" key="1">
    <source>
        <dbReference type="ARBA" id="ARBA00009986"/>
    </source>
</evidence>
<accession>A0A4Y1X269</accession>
<gene>
    <name evidence="9" type="ORF">A5CPEGH6_12440</name>
</gene>
<dbReference type="InterPro" id="IPR015590">
    <property type="entry name" value="Aldehyde_DH_dom"/>
</dbReference>
<dbReference type="PANTHER" id="PTHR43570:SF16">
    <property type="entry name" value="ALDEHYDE DEHYDROGENASE TYPE III, ISOFORM Q"/>
    <property type="match status" value="1"/>
</dbReference>
<dbReference type="Gene3D" id="3.40.309.10">
    <property type="entry name" value="Aldehyde Dehydrogenase, Chain A, domain 2"/>
    <property type="match status" value="1"/>
</dbReference>
<evidence type="ECO:0000256" key="2">
    <source>
        <dbReference type="ARBA" id="ARBA00023002"/>
    </source>
</evidence>
<dbReference type="GO" id="GO:0004029">
    <property type="term" value="F:aldehyde dehydrogenase (NAD+) activity"/>
    <property type="evidence" value="ECO:0007669"/>
    <property type="project" value="TreeGrafter"/>
</dbReference>
<dbReference type="FunFam" id="3.40.605.10:FF:000004">
    <property type="entry name" value="Aldehyde dehydrogenase"/>
    <property type="match status" value="1"/>
</dbReference>
<dbReference type="AlphaFoldDB" id="A0A4Y1X269"/>
<feature type="active site" evidence="5">
    <location>
        <position position="251"/>
    </location>
</feature>
<dbReference type="CDD" id="cd07136">
    <property type="entry name" value="ALDH_YwdH-P39616"/>
    <property type="match status" value="1"/>
</dbReference>
<dbReference type="InterPro" id="IPR016161">
    <property type="entry name" value="Ald_DH/histidinol_DH"/>
</dbReference>
<dbReference type="GeneID" id="98673221"/>
<evidence type="ECO:0000256" key="6">
    <source>
        <dbReference type="PROSITE-ProRule" id="PRU10007"/>
    </source>
</evidence>
<dbReference type="GO" id="GO:0006081">
    <property type="term" value="P:aldehyde metabolic process"/>
    <property type="evidence" value="ECO:0007669"/>
    <property type="project" value="InterPro"/>
</dbReference>
<dbReference type="PANTHER" id="PTHR43570">
    <property type="entry name" value="ALDEHYDE DEHYDROGENASE"/>
    <property type="match status" value="1"/>
</dbReference>
<dbReference type="PIRSF" id="PIRSF036492">
    <property type="entry name" value="ALDH"/>
    <property type="match status" value="1"/>
</dbReference>
<dbReference type="RefSeq" id="WP_141428410.1">
    <property type="nucleotide sequence ID" value="NZ_AP019736.1"/>
</dbReference>
<evidence type="ECO:0000256" key="5">
    <source>
        <dbReference type="PIRSR" id="PIRSR036492-1"/>
    </source>
</evidence>
<dbReference type="Proteomes" id="UP000319374">
    <property type="component" value="Chromosome"/>
</dbReference>
<dbReference type="PROSITE" id="PS00687">
    <property type="entry name" value="ALDEHYDE_DEHYDR_GLU"/>
    <property type="match status" value="1"/>
</dbReference>
<name>A0A4Y1X269_9BACT</name>
<feature type="domain" description="Aldehyde dehydrogenase" evidence="8">
    <location>
        <begin position="7"/>
        <end position="433"/>
    </location>
</feature>
<evidence type="ECO:0000313" key="9">
    <source>
        <dbReference type="EMBL" id="BBL06606.1"/>
    </source>
</evidence>
<reference evidence="10" key="1">
    <citation type="submission" date="2019-06" db="EMBL/GenBank/DDBJ databases">
        <title>Alistipes onderdonkii subsp. vulgaris subsp. nov., Alistipes dispar sp. nov. and Alistipes communis sp. nov., isolated from human faeces, and creation of Alistipes onderdonkii subsp. onderdonkii subsp. nov.</title>
        <authorList>
            <person name="Sakamoto M."/>
            <person name="Ikeyama N."/>
            <person name="Ogata Y."/>
            <person name="Suda W."/>
            <person name="Iino T."/>
            <person name="Hattori M."/>
            <person name="Ohkuma M."/>
        </authorList>
    </citation>
    <scope>NUCLEOTIDE SEQUENCE [LARGE SCALE GENOMIC DNA]</scope>
    <source>
        <strain evidence="10">5CPEGH6</strain>
    </source>
</reference>
<dbReference type="FunFam" id="3.40.309.10:FF:000003">
    <property type="entry name" value="Aldehyde dehydrogenase"/>
    <property type="match status" value="1"/>
</dbReference>
<dbReference type="Pfam" id="PF00171">
    <property type="entry name" value="Aldedh"/>
    <property type="match status" value="1"/>
</dbReference>
<evidence type="ECO:0000313" key="10">
    <source>
        <dbReference type="Proteomes" id="UP000319374"/>
    </source>
</evidence>
<keyword evidence="3" id="KW-0520">NAD</keyword>
<dbReference type="InterPro" id="IPR016162">
    <property type="entry name" value="Ald_DH_N"/>
</dbReference>
<dbReference type="InterPro" id="IPR016163">
    <property type="entry name" value="Ald_DH_C"/>
</dbReference>
<dbReference type="EMBL" id="AP019736">
    <property type="protein sequence ID" value="BBL06606.1"/>
    <property type="molecule type" value="Genomic_DNA"/>
</dbReference>